<dbReference type="EMBL" id="BAAAZG010000056">
    <property type="protein sequence ID" value="GAA4097590.1"/>
    <property type="molecule type" value="Genomic_DNA"/>
</dbReference>
<reference evidence="3" key="1">
    <citation type="journal article" date="2019" name="Int. J. Syst. Evol. Microbiol.">
        <title>The Global Catalogue of Microorganisms (GCM) 10K type strain sequencing project: providing services to taxonomists for standard genome sequencing and annotation.</title>
        <authorList>
            <consortium name="The Broad Institute Genomics Platform"/>
            <consortium name="The Broad Institute Genome Sequencing Center for Infectious Disease"/>
            <person name="Wu L."/>
            <person name="Ma J."/>
        </authorList>
    </citation>
    <scope>NUCLEOTIDE SEQUENCE [LARGE SCALE GENOMIC DNA]</scope>
    <source>
        <strain evidence="3">JCM 16702</strain>
    </source>
</reference>
<organism evidence="2 3">
    <name type="scientific">Actinomadura miaoliensis</name>
    <dbReference type="NCBI Taxonomy" id="430685"/>
    <lineage>
        <taxon>Bacteria</taxon>
        <taxon>Bacillati</taxon>
        <taxon>Actinomycetota</taxon>
        <taxon>Actinomycetes</taxon>
        <taxon>Streptosporangiales</taxon>
        <taxon>Thermomonosporaceae</taxon>
        <taxon>Actinomadura</taxon>
    </lineage>
</organism>
<dbReference type="InterPro" id="IPR048936">
    <property type="entry name" value="MvdD-like_ATPgrasp"/>
</dbReference>
<keyword evidence="3" id="KW-1185">Reference proteome</keyword>
<gene>
    <name evidence="2" type="primary">tgmB_2</name>
    <name evidence="2" type="ORF">GCM10022214_72100</name>
</gene>
<evidence type="ECO:0000313" key="3">
    <source>
        <dbReference type="Proteomes" id="UP001500683"/>
    </source>
</evidence>
<feature type="domain" description="MvdD-like pre-ATP grasp" evidence="1">
    <location>
        <begin position="7"/>
        <end position="116"/>
    </location>
</feature>
<dbReference type="SUPFAM" id="SSF56059">
    <property type="entry name" value="Glutathione synthetase ATP-binding domain-like"/>
    <property type="match status" value="1"/>
</dbReference>
<accession>A0ABP7WVK8</accession>
<name>A0ABP7WVK8_9ACTN</name>
<dbReference type="Gene3D" id="3.30.470.20">
    <property type="entry name" value="ATP-grasp fold, B domain"/>
    <property type="match status" value="1"/>
</dbReference>
<evidence type="ECO:0000313" key="2">
    <source>
        <dbReference type="EMBL" id="GAA4097590.1"/>
    </source>
</evidence>
<dbReference type="RefSeq" id="WP_344956532.1">
    <property type="nucleotide sequence ID" value="NZ_BAAAZG010000056.1"/>
</dbReference>
<dbReference type="Pfam" id="PF21068">
    <property type="entry name" value="ATPgraspMvdD"/>
    <property type="match status" value="1"/>
</dbReference>
<sequence length="320" mass="34791">MVADTVLLTVERDDGEALYVSDALARRGVRVVWFDTGWFPARADVSARLGRDGWHAEITTPEGAVRLDEVMAVYYRQPRPFCFPVGLSEPERRFATVEARFGFGGLFMSLPVRWVSHPGRLADAEYRPLQMATAARCGFAVPASVLTNRPGDAREFVGSRHGAVYKATMHKLISEAGQVKLIYTTPVDVAAIDDRVATTLHLFQANVPKSHDVRVVATGAGHVQAIAIRSDDPAARQDFRTGYGTLTYHITGVPGGVARSCHAYLKALGLQLGVFDFAVTDDGTWWFLECGPGSQWAWLQEETGAPIADAIADTLTGVSA</sequence>
<proteinExistence type="predicted"/>
<dbReference type="Proteomes" id="UP001500683">
    <property type="component" value="Unassembled WGS sequence"/>
</dbReference>
<protein>
    <submittedName>
        <fullName evidence="2">ATP-grasp ribosomal peptide maturase</fullName>
    </submittedName>
</protein>
<evidence type="ECO:0000259" key="1">
    <source>
        <dbReference type="Pfam" id="PF21068"/>
    </source>
</evidence>
<comment type="caution">
    <text evidence="2">The sequence shown here is derived from an EMBL/GenBank/DDBJ whole genome shotgun (WGS) entry which is preliminary data.</text>
</comment>